<evidence type="ECO:0000259" key="1">
    <source>
        <dbReference type="Pfam" id="PF00931"/>
    </source>
</evidence>
<dbReference type="GO" id="GO:0043531">
    <property type="term" value="F:ADP binding"/>
    <property type="evidence" value="ECO:0007669"/>
    <property type="project" value="InterPro"/>
</dbReference>
<comment type="caution">
    <text evidence="2">The sequence shown here is derived from an EMBL/GenBank/DDBJ whole genome shotgun (WGS) entry which is preliminary data.</text>
</comment>
<dbReference type="PANTHER" id="PTHR36766:SF70">
    <property type="entry name" value="DISEASE RESISTANCE PROTEIN RGA4"/>
    <property type="match status" value="1"/>
</dbReference>
<reference evidence="2" key="2">
    <citation type="submission" date="2023-06" db="EMBL/GenBank/DDBJ databases">
        <authorList>
            <person name="Ma L."/>
            <person name="Liu K.-W."/>
            <person name="Li Z."/>
            <person name="Hsiao Y.-Y."/>
            <person name="Qi Y."/>
            <person name="Fu T."/>
            <person name="Tang G."/>
            <person name="Zhang D."/>
            <person name="Sun W.-H."/>
            <person name="Liu D.-K."/>
            <person name="Li Y."/>
            <person name="Chen G.-Z."/>
            <person name="Liu X.-D."/>
            <person name="Liao X.-Y."/>
            <person name="Jiang Y.-T."/>
            <person name="Yu X."/>
            <person name="Hao Y."/>
            <person name="Huang J."/>
            <person name="Zhao X.-W."/>
            <person name="Ke S."/>
            <person name="Chen Y.-Y."/>
            <person name="Wu W.-L."/>
            <person name="Hsu J.-L."/>
            <person name="Lin Y.-F."/>
            <person name="Huang M.-D."/>
            <person name="Li C.-Y."/>
            <person name="Huang L."/>
            <person name="Wang Z.-W."/>
            <person name="Zhao X."/>
            <person name="Zhong W.-Y."/>
            <person name="Peng D.-H."/>
            <person name="Ahmad S."/>
            <person name="Lan S."/>
            <person name="Zhang J.-S."/>
            <person name="Tsai W.-C."/>
            <person name="Van De Peer Y."/>
            <person name="Liu Z.-J."/>
        </authorList>
    </citation>
    <scope>NUCLEOTIDE SEQUENCE</scope>
    <source>
        <strain evidence="2">SCP</strain>
        <tissue evidence="2">Leaves</tissue>
    </source>
</reference>
<dbReference type="InterPro" id="IPR027417">
    <property type="entry name" value="P-loop_NTPase"/>
</dbReference>
<organism evidence="2 3">
    <name type="scientific">Acorus gramineus</name>
    <name type="common">Dwarf sweet flag</name>
    <dbReference type="NCBI Taxonomy" id="55184"/>
    <lineage>
        <taxon>Eukaryota</taxon>
        <taxon>Viridiplantae</taxon>
        <taxon>Streptophyta</taxon>
        <taxon>Embryophyta</taxon>
        <taxon>Tracheophyta</taxon>
        <taxon>Spermatophyta</taxon>
        <taxon>Magnoliopsida</taxon>
        <taxon>Liliopsida</taxon>
        <taxon>Acoraceae</taxon>
        <taxon>Acorus</taxon>
    </lineage>
</organism>
<accession>A0AAV9B8T5</accession>
<protein>
    <recommendedName>
        <fullName evidence="1">NB-ARC domain-containing protein</fullName>
    </recommendedName>
</protein>
<name>A0AAV9B8T5_ACOGR</name>
<proteinExistence type="predicted"/>
<dbReference type="SUPFAM" id="SSF52540">
    <property type="entry name" value="P-loop containing nucleoside triphosphate hydrolases"/>
    <property type="match status" value="1"/>
</dbReference>
<dbReference type="Proteomes" id="UP001179952">
    <property type="component" value="Unassembled WGS sequence"/>
</dbReference>
<dbReference type="EMBL" id="JAUJYN010000004">
    <property type="protein sequence ID" value="KAK1272482.1"/>
    <property type="molecule type" value="Genomic_DNA"/>
</dbReference>
<dbReference type="Pfam" id="PF00931">
    <property type="entry name" value="NB-ARC"/>
    <property type="match status" value="1"/>
</dbReference>
<dbReference type="PANTHER" id="PTHR36766">
    <property type="entry name" value="PLANT BROAD-SPECTRUM MILDEW RESISTANCE PROTEIN RPW8"/>
    <property type="match status" value="1"/>
</dbReference>
<feature type="domain" description="NB-ARC" evidence="1">
    <location>
        <begin position="2"/>
        <end position="77"/>
    </location>
</feature>
<dbReference type="AlphaFoldDB" id="A0AAV9B8T5"/>
<evidence type="ECO:0000313" key="2">
    <source>
        <dbReference type="EMBL" id="KAK1272482.1"/>
    </source>
</evidence>
<reference evidence="2" key="1">
    <citation type="journal article" date="2023" name="Nat. Commun.">
        <title>Diploid and tetraploid genomes of Acorus and the evolution of monocots.</title>
        <authorList>
            <person name="Ma L."/>
            <person name="Liu K.W."/>
            <person name="Li Z."/>
            <person name="Hsiao Y.Y."/>
            <person name="Qi Y."/>
            <person name="Fu T."/>
            <person name="Tang G.D."/>
            <person name="Zhang D."/>
            <person name="Sun W.H."/>
            <person name="Liu D.K."/>
            <person name="Li Y."/>
            <person name="Chen G.Z."/>
            <person name="Liu X.D."/>
            <person name="Liao X.Y."/>
            <person name="Jiang Y.T."/>
            <person name="Yu X."/>
            <person name="Hao Y."/>
            <person name="Huang J."/>
            <person name="Zhao X.W."/>
            <person name="Ke S."/>
            <person name="Chen Y.Y."/>
            <person name="Wu W.L."/>
            <person name="Hsu J.L."/>
            <person name="Lin Y.F."/>
            <person name="Huang M.D."/>
            <person name="Li C.Y."/>
            <person name="Huang L."/>
            <person name="Wang Z.W."/>
            <person name="Zhao X."/>
            <person name="Zhong W.Y."/>
            <person name="Peng D.H."/>
            <person name="Ahmad S."/>
            <person name="Lan S."/>
            <person name="Zhang J.S."/>
            <person name="Tsai W.C."/>
            <person name="Van de Peer Y."/>
            <person name="Liu Z.J."/>
        </authorList>
    </citation>
    <scope>NUCLEOTIDE SEQUENCE</scope>
    <source>
        <strain evidence="2">SCP</strain>
    </source>
</reference>
<gene>
    <name evidence="2" type="ORF">QJS04_geneDACA007955</name>
</gene>
<dbReference type="InterPro" id="IPR002182">
    <property type="entry name" value="NB-ARC"/>
</dbReference>
<evidence type="ECO:0000313" key="3">
    <source>
        <dbReference type="Proteomes" id="UP001179952"/>
    </source>
</evidence>
<keyword evidence="3" id="KW-1185">Reference proteome</keyword>
<sequence length="91" mass="10434">MMKDVLHGKQVLLVLDDMWSPGVWTKVLKVPFQSFRADTRVLITTRDGRIAQQMDAVYTHKVQLLSDEDAWSLLCKVFLFSCSCINGLYIV</sequence>
<dbReference type="Gene3D" id="3.40.50.300">
    <property type="entry name" value="P-loop containing nucleotide triphosphate hydrolases"/>
    <property type="match status" value="1"/>
</dbReference>